<sequence length="160" mass="17950">KLILVNARHVKNVPGRKTDVMDCQWLAGLLAHGLVRGSFVPSESQRDLRDLTRQRAQLIGQRSRVVNRVQKVLEDAGIKLGSVASDVMGQSGRAMIEALVADNQTPEQMADLAKRALRRKIPELQAALTGHVRDHHRFMLRQHLVEIDHLDGQIAGYDQR</sequence>
<dbReference type="GO" id="GO:0003677">
    <property type="term" value="F:DNA binding"/>
    <property type="evidence" value="ECO:0007669"/>
    <property type="project" value="InterPro"/>
</dbReference>
<organism evidence="2">
    <name type="scientific">mine drainage metagenome</name>
    <dbReference type="NCBI Taxonomy" id="410659"/>
    <lineage>
        <taxon>unclassified sequences</taxon>
        <taxon>metagenomes</taxon>
        <taxon>ecological metagenomes</taxon>
    </lineage>
</organism>
<dbReference type="GO" id="GO:0006313">
    <property type="term" value="P:DNA transposition"/>
    <property type="evidence" value="ECO:0007669"/>
    <property type="project" value="InterPro"/>
</dbReference>
<dbReference type="AlphaFoldDB" id="T1AS71"/>
<evidence type="ECO:0000313" key="2">
    <source>
        <dbReference type="EMBL" id="EQD44895.1"/>
    </source>
</evidence>
<name>T1AS71_9ZZZZ</name>
<dbReference type="GO" id="GO:0004803">
    <property type="term" value="F:transposase activity"/>
    <property type="evidence" value="ECO:0007669"/>
    <property type="project" value="InterPro"/>
</dbReference>
<comment type="caution">
    <text evidence="2">The sequence shown here is derived from an EMBL/GenBank/DDBJ whole genome shotgun (WGS) entry which is preliminary data.</text>
</comment>
<feature type="non-terminal residue" evidence="2">
    <location>
        <position position="160"/>
    </location>
</feature>
<protein>
    <submittedName>
        <fullName evidence="2">Transposase IS116/IS110/IS902 family protein</fullName>
    </submittedName>
</protein>
<gene>
    <name evidence="2" type="ORF">B1B_13314</name>
</gene>
<feature type="non-terminal residue" evidence="2">
    <location>
        <position position="1"/>
    </location>
</feature>
<dbReference type="EMBL" id="AUZY01008768">
    <property type="protein sequence ID" value="EQD44895.1"/>
    <property type="molecule type" value="Genomic_DNA"/>
</dbReference>
<dbReference type="PANTHER" id="PTHR33055">
    <property type="entry name" value="TRANSPOSASE FOR INSERTION SEQUENCE ELEMENT IS1111A"/>
    <property type="match status" value="1"/>
</dbReference>
<proteinExistence type="predicted"/>
<dbReference type="Pfam" id="PF01548">
    <property type="entry name" value="DEDD_Tnp_IS110"/>
    <property type="match status" value="1"/>
</dbReference>
<dbReference type="InterPro" id="IPR002525">
    <property type="entry name" value="Transp_IS110-like_N"/>
</dbReference>
<feature type="domain" description="Transposase IS110-like N-terminal" evidence="1">
    <location>
        <begin position="3"/>
        <end position="75"/>
    </location>
</feature>
<evidence type="ECO:0000259" key="1">
    <source>
        <dbReference type="Pfam" id="PF01548"/>
    </source>
</evidence>
<accession>T1AS71</accession>
<dbReference type="InterPro" id="IPR047650">
    <property type="entry name" value="Transpos_IS110"/>
</dbReference>
<reference evidence="2" key="1">
    <citation type="submission" date="2013-08" db="EMBL/GenBank/DDBJ databases">
        <authorList>
            <person name="Mendez C."/>
            <person name="Richter M."/>
            <person name="Ferrer M."/>
            <person name="Sanchez J."/>
        </authorList>
    </citation>
    <scope>NUCLEOTIDE SEQUENCE</scope>
</reference>
<dbReference type="PANTHER" id="PTHR33055:SF15">
    <property type="entry name" value="TRANSPOSASE-RELATED"/>
    <property type="match status" value="1"/>
</dbReference>
<reference evidence="2" key="2">
    <citation type="journal article" date="2014" name="ISME J.">
        <title>Microbial stratification in low pH oxic and suboxic macroscopic growths along an acid mine drainage.</title>
        <authorList>
            <person name="Mendez-Garcia C."/>
            <person name="Mesa V."/>
            <person name="Sprenger R.R."/>
            <person name="Richter M."/>
            <person name="Diez M.S."/>
            <person name="Solano J."/>
            <person name="Bargiela R."/>
            <person name="Golyshina O.V."/>
            <person name="Manteca A."/>
            <person name="Ramos J.L."/>
            <person name="Gallego J.R."/>
            <person name="Llorente I."/>
            <person name="Martins Dos Santos V.A."/>
            <person name="Jensen O.N."/>
            <person name="Pelaez A.I."/>
            <person name="Sanchez J."/>
            <person name="Ferrer M."/>
        </authorList>
    </citation>
    <scope>NUCLEOTIDE SEQUENCE</scope>
</reference>